<dbReference type="Pfam" id="PF00153">
    <property type="entry name" value="Mito_carr"/>
    <property type="match status" value="3"/>
</dbReference>
<keyword evidence="9 10" id="KW-0472">Membrane</keyword>
<keyword evidence="7 11" id="KW-1133">Transmembrane helix</keyword>
<dbReference type="InterPro" id="IPR018108">
    <property type="entry name" value="MCP_transmembrane"/>
</dbReference>
<evidence type="ECO:0000256" key="6">
    <source>
        <dbReference type="ARBA" id="ARBA00022792"/>
    </source>
</evidence>
<dbReference type="EMBL" id="PUHQ01000001">
    <property type="protein sequence ID" value="KAG0667482.1"/>
    <property type="molecule type" value="Genomic_DNA"/>
</dbReference>
<proteinExistence type="inferred from homology"/>
<evidence type="ECO:0000256" key="10">
    <source>
        <dbReference type="PROSITE-ProRule" id="PRU00282"/>
    </source>
</evidence>
<keyword evidence="13" id="KW-1185">Reference proteome</keyword>
<evidence type="ECO:0000256" key="7">
    <source>
        <dbReference type="ARBA" id="ARBA00022989"/>
    </source>
</evidence>
<evidence type="ECO:0000256" key="3">
    <source>
        <dbReference type="ARBA" id="ARBA00022448"/>
    </source>
</evidence>
<protein>
    <submittedName>
        <fullName evidence="12">Cu/Pi carrier</fullName>
    </submittedName>
</protein>
<keyword evidence="8" id="KW-0496">Mitochondrion</keyword>
<evidence type="ECO:0000313" key="12">
    <source>
        <dbReference type="EMBL" id="KAG0667482.1"/>
    </source>
</evidence>
<feature type="transmembrane region" description="Helical" evidence="11">
    <location>
        <begin position="891"/>
        <end position="912"/>
    </location>
</feature>
<feature type="transmembrane region" description="Helical" evidence="11">
    <location>
        <begin position="924"/>
        <end position="947"/>
    </location>
</feature>
<dbReference type="AlphaFoldDB" id="A0A9P6WAP9"/>
<evidence type="ECO:0000256" key="11">
    <source>
        <dbReference type="SAM" id="Phobius"/>
    </source>
</evidence>
<dbReference type="InterPro" id="IPR044677">
    <property type="entry name" value="SLC25A3/Pic2/Mir1-like"/>
</dbReference>
<gene>
    <name evidence="12" type="primary">PIC2</name>
    <name evidence="12" type="ORF">C6P46_000013</name>
</gene>
<feature type="transmembrane region" description="Helical" evidence="11">
    <location>
        <begin position="600"/>
        <end position="621"/>
    </location>
</feature>
<comment type="subcellular location">
    <subcellularLocation>
        <location evidence="1">Mitochondrion inner membrane</location>
        <topology evidence="1">Multi-pass membrane protein</topology>
    </subcellularLocation>
</comment>
<feature type="repeat" description="Solcar" evidence="10">
    <location>
        <begin position="184"/>
        <end position="269"/>
    </location>
</feature>
<comment type="caution">
    <text evidence="12">The sequence shown here is derived from an EMBL/GenBank/DDBJ whole genome shotgun (WGS) entry which is preliminary data.</text>
</comment>
<evidence type="ECO:0000256" key="9">
    <source>
        <dbReference type="ARBA" id="ARBA00023136"/>
    </source>
</evidence>
<dbReference type="Gene3D" id="1.20.1250.20">
    <property type="entry name" value="MFS general substrate transporter like domains"/>
    <property type="match status" value="2"/>
</dbReference>
<reference evidence="12 13" key="1">
    <citation type="submission" date="2020-11" db="EMBL/GenBank/DDBJ databases">
        <title>Kefir isolates.</title>
        <authorList>
            <person name="Marcisauskas S."/>
            <person name="Kim Y."/>
            <person name="Blasche S."/>
        </authorList>
    </citation>
    <scope>NUCLEOTIDE SEQUENCE [LARGE SCALE GENOMIC DNA]</scope>
    <source>
        <strain evidence="12 13">KR</strain>
    </source>
</reference>
<feature type="repeat" description="Solcar" evidence="10">
    <location>
        <begin position="285"/>
        <end position="368"/>
    </location>
</feature>
<feature type="transmembrane region" description="Helical" evidence="11">
    <location>
        <begin position="863"/>
        <end position="885"/>
    </location>
</feature>
<evidence type="ECO:0000256" key="1">
    <source>
        <dbReference type="ARBA" id="ARBA00004448"/>
    </source>
</evidence>
<comment type="similarity">
    <text evidence="2">Belongs to the mitochondrial carrier (TC 2.A.29) family.</text>
</comment>
<dbReference type="Gene3D" id="1.50.40.10">
    <property type="entry name" value="Mitochondrial carrier domain"/>
    <property type="match status" value="2"/>
</dbReference>
<keyword evidence="5" id="KW-0677">Repeat</keyword>
<feature type="transmembrane region" description="Helical" evidence="11">
    <location>
        <begin position="676"/>
        <end position="696"/>
    </location>
</feature>
<dbReference type="GO" id="GO:0005743">
    <property type="term" value="C:mitochondrial inner membrane"/>
    <property type="evidence" value="ECO:0007669"/>
    <property type="project" value="UniProtKB-SubCell"/>
</dbReference>
<dbReference type="Proteomes" id="UP000777482">
    <property type="component" value="Unassembled WGS sequence"/>
</dbReference>
<dbReference type="FunFam" id="1.50.40.10:FF:000131">
    <property type="entry name" value="Mitochondrial phosphate carrier protein 2"/>
    <property type="match status" value="1"/>
</dbReference>
<dbReference type="InterPro" id="IPR023395">
    <property type="entry name" value="MCP_dom_sf"/>
</dbReference>
<dbReference type="PANTHER" id="PTHR45671:SF10">
    <property type="entry name" value="SOLUTE CARRIER FAMILY 25 MEMBER 3"/>
    <property type="match status" value="1"/>
</dbReference>
<feature type="transmembrane region" description="Helical" evidence="11">
    <location>
        <begin position="967"/>
        <end position="988"/>
    </location>
</feature>
<organism evidence="12 13">
    <name type="scientific">Rhodotorula mucilaginosa</name>
    <name type="common">Yeast</name>
    <name type="synonym">Rhodotorula rubra</name>
    <dbReference type="NCBI Taxonomy" id="5537"/>
    <lineage>
        <taxon>Eukaryota</taxon>
        <taxon>Fungi</taxon>
        <taxon>Dikarya</taxon>
        <taxon>Basidiomycota</taxon>
        <taxon>Pucciniomycotina</taxon>
        <taxon>Microbotryomycetes</taxon>
        <taxon>Sporidiobolales</taxon>
        <taxon>Sporidiobolaceae</taxon>
        <taxon>Rhodotorula</taxon>
    </lineage>
</organism>
<keyword evidence="4 10" id="KW-0812">Transmembrane</keyword>
<dbReference type="SUPFAM" id="SSF103473">
    <property type="entry name" value="MFS general substrate transporter"/>
    <property type="match status" value="1"/>
</dbReference>
<dbReference type="PROSITE" id="PS50920">
    <property type="entry name" value="SOLCAR"/>
    <property type="match status" value="3"/>
</dbReference>
<feature type="transmembrane region" description="Helical" evidence="11">
    <location>
        <begin position="561"/>
        <end position="580"/>
    </location>
</feature>
<dbReference type="PANTHER" id="PTHR45671">
    <property type="entry name" value="SOLUTE CARRIER FAMILY 25 (MITOCHONDRIAL CARRIER PHOSPHATE CARRIER), MEMBER 3, LIKE-RELATED-RELATED"/>
    <property type="match status" value="1"/>
</dbReference>
<keyword evidence="6" id="KW-0999">Mitochondrion inner membrane</keyword>
<evidence type="ECO:0000256" key="8">
    <source>
        <dbReference type="ARBA" id="ARBA00023128"/>
    </source>
</evidence>
<evidence type="ECO:0000256" key="4">
    <source>
        <dbReference type="ARBA" id="ARBA00022692"/>
    </source>
</evidence>
<dbReference type="GO" id="GO:1990547">
    <property type="term" value="P:mitochondrial phosphate ion transmembrane transport"/>
    <property type="evidence" value="ECO:0007669"/>
    <property type="project" value="InterPro"/>
</dbReference>
<keyword evidence="3" id="KW-0813">Transport</keyword>
<feature type="repeat" description="Solcar" evidence="10">
    <location>
        <begin position="86"/>
        <end position="171"/>
    </location>
</feature>
<accession>A0A9P6WAP9</accession>
<feature type="transmembrane region" description="Helical" evidence="11">
    <location>
        <begin position="633"/>
        <end position="656"/>
    </location>
</feature>
<dbReference type="Pfam" id="PF07690">
    <property type="entry name" value="MFS_1"/>
    <property type="match status" value="1"/>
</dbReference>
<dbReference type="SUPFAM" id="SSF103506">
    <property type="entry name" value="Mitochondrial carrier"/>
    <property type="match status" value="1"/>
</dbReference>
<dbReference type="OrthoDB" id="410267at2759"/>
<sequence>MVQHLVGNLFSGAFATPALPSLSLGGVSASVVDDAKAKAEDLKNKASSAASAAGDKLDGARAAASTGAAQAASKVNPKTIELYSGKYYATCALGGAVACGATHAFVTPLDLVKCRKQVDKNLYKSNMDGWKKIYAGEGGFRGLYTGFTPTLIGYSMQGSAKYGFYEFFKKFYSDLAGPENAVKYKDAIFLAGSASAEFFADMALVPMETVKVRMQTTFPPFATGAISGANKVIAAEGAGALFKSLPSLWGRQIPYTMMKFWSFEATVAAIYNALGKPKSEYNKVEQLGVSAAAGYFAGIFCAVVSHPADTMVSKLNAPLKPGQAKPTVGTIYSEIGFAGLWGGLGTRILMVGTLTALQWLIYDTFKVTMGLPTTGSAAPDPTKKVLSPYLFNSNVPILKSFKALYTTTKPLFVPYLVFASPSRENVYRTFSLKLVEQLGVSAAAGYFAGIFCAVVSHPADTMVSNVSQPAAPSWQLLAEPAPSSSRYQLLLIASPHSQPMSRPRRAASGVSALCNCLTAGEVARVTKTSSSHLQLVATAAILGEYVSAALFGAIADRRGPGAVSTTAGLLFGVGLGSLAWRYQVCAASLASGETPWVHEWVLLAAAWFVVGCGTAASYFSAMCSLSKSAPASHAGLAIALPCAVFGLSPLFLSGVASLFTTAAKAVDQGAALDVRAYLGFLGALLMAVNLAGGFLIRDLPWQENIDRVIVAAIEPFPDEENLSGYVSPGEQVSERSPLLRRTDAAAATTAVKPITTGDSFGAFISTTSFWLLGAVVFFSTGPAEMYMASVAQIIESLAPTSHAQLPSKRMSQHGTLTLSKHHVALLSISNTIWRLVIGAASDYLARPASPGRKRSGWRKHVRLVFVGGACVLLALACIWACTGMSSPSGLWVVTPAIAIAYGTIFTLVPALVRARWNVLDFGRNWGTLTWFSAAGAMLYTPLYGILLDLAQRKMGQDGGVCVGPRCYKPIFAIAAASAAVAGVLVIVLGRRWSQRAIVA</sequence>
<evidence type="ECO:0000256" key="5">
    <source>
        <dbReference type="ARBA" id="ARBA00022737"/>
    </source>
</evidence>
<evidence type="ECO:0000313" key="13">
    <source>
        <dbReference type="Proteomes" id="UP000777482"/>
    </source>
</evidence>
<name>A0A9P6WAP9_RHOMI</name>
<dbReference type="GO" id="GO:0005315">
    <property type="term" value="F:phosphate transmembrane transporter activity"/>
    <property type="evidence" value="ECO:0007669"/>
    <property type="project" value="InterPro"/>
</dbReference>
<evidence type="ECO:0000256" key="2">
    <source>
        <dbReference type="ARBA" id="ARBA00006375"/>
    </source>
</evidence>
<dbReference type="InterPro" id="IPR036259">
    <property type="entry name" value="MFS_trans_sf"/>
</dbReference>
<dbReference type="InterPro" id="IPR011701">
    <property type="entry name" value="MFS"/>
</dbReference>